<proteinExistence type="inferred from homology"/>
<keyword evidence="9" id="KW-1185">Reference proteome</keyword>
<feature type="transmembrane region" description="Helical" evidence="7">
    <location>
        <begin position="206"/>
        <end position="235"/>
    </location>
</feature>
<dbReference type="Proteomes" id="UP000632454">
    <property type="component" value="Unassembled WGS sequence"/>
</dbReference>
<evidence type="ECO:0000256" key="5">
    <source>
        <dbReference type="ARBA" id="ARBA00022989"/>
    </source>
</evidence>
<dbReference type="InterPro" id="IPR050833">
    <property type="entry name" value="Poly_Biosynth_Transport"/>
</dbReference>
<dbReference type="PANTHER" id="PTHR30250:SF10">
    <property type="entry name" value="LIPOPOLYSACCHARIDE BIOSYNTHESIS PROTEIN WZXC"/>
    <property type="match status" value="1"/>
</dbReference>
<evidence type="ECO:0008006" key="10">
    <source>
        <dbReference type="Google" id="ProtNLM"/>
    </source>
</evidence>
<gene>
    <name evidence="8" type="ORF">GCM10007298_18590</name>
</gene>
<sequence length="396" mass="41208">MTHRLEKPPTKLSHAVIVRVGSRVSASGMLGLTLLFVAHLTSVGDFGRFMFAYTAAMIGGLVVGTGAPARVLRAGHDEVDRVNVPSIYMTHTVLVGSFAGIALACSVWFGASLAVVAGLAFALSDTVQNYAQSHLAGVGSDVAANVLIVTQRALPLVVVLLTWGGPLLGWLAVAFGICAVFAIAAPWPSAASIGGARLRPVWRWDFWSYSLSGTFFTAQVPLVGVLFSPLVLGYFAMATRVIGPVTLLSASVSTVVIPEMVRRMGTEGLRSIYRTYRTFSYAYLALVVAISAPVAWAVVWFLGDKYSPALPLLIGIMIGAGLSGCSQAASALLMACEGAARPTVAIVAGNALALAVIAGIAVTGRPGLLCVAPVLSEAVVLGLMTRAARDALERIP</sequence>
<evidence type="ECO:0000256" key="6">
    <source>
        <dbReference type="ARBA" id="ARBA00023136"/>
    </source>
</evidence>
<dbReference type="EMBL" id="BMCS01000001">
    <property type="protein sequence ID" value="GGF22941.1"/>
    <property type="molecule type" value="Genomic_DNA"/>
</dbReference>
<feature type="transmembrane region" description="Helical" evidence="7">
    <location>
        <begin position="343"/>
        <end position="360"/>
    </location>
</feature>
<evidence type="ECO:0000256" key="4">
    <source>
        <dbReference type="ARBA" id="ARBA00022692"/>
    </source>
</evidence>
<evidence type="ECO:0000256" key="3">
    <source>
        <dbReference type="ARBA" id="ARBA00022475"/>
    </source>
</evidence>
<keyword evidence="4 7" id="KW-0812">Transmembrane</keyword>
<feature type="transmembrane region" description="Helical" evidence="7">
    <location>
        <begin position="309"/>
        <end position="336"/>
    </location>
</feature>
<reference evidence="9" key="1">
    <citation type="journal article" date="2019" name="Int. J. Syst. Evol. Microbiol.">
        <title>The Global Catalogue of Microorganisms (GCM) 10K type strain sequencing project: providing services to taxonomists for standard genome sequencing and annotation.</title>
        <authorList>
            <consortium name="The Broad Institute Genomics Platform"/>
            <consortium name="The Broad Institute Genome Sequencing Center for Infectious Disease"/>
            <person name="Wu L."/>
            <person name="Ma J."/>
        </authorList>
    </citation>
    <scope>NUCLEOTIDE SEQUENCE [LARGE SCALE GENOMIC DNA]</scope>
    <source>
        <strain evidence="9">CCM 7855</strain>
    </source>
</reference>
<feature type="transmembrane region" description="Helical" evidence="7">
    <location>
        <begin position="241"/>
        <end position="261"/>
    </location>
</feature>
<evidence type="ECO:0000256" key="2">
    <source>
        <dbReference type="ARBA" id="ARBA00007430"/>
    </source>
</evidence>
<keyword evidence="6 7" id="KW-0472">Membrane</keyword>
<feature type="transmembrane region" description="Helical" evidence="7">
    <location>
        <begin position="281"/>
        <end position="303"/>
    </location>
</feature>
<evidence type="ECO:0000313" key="9">
    <source>
        <dbReference type="Proteomes" id="UP000632454"/>
    </source>
</evidence>
<feature type="transmembrane region" description="Helical" evidence="7">
    <location>
        <begin position="20"/>
        <end position="38"/>
    </location>
</feature>
<protein>
    <recommendedName>
        <fullName evidence="10">Polysaccharide biosynthesis protein</fullName>
    </recommendedName>
</protein>
<name>A0ABQ1UN18_9NOCA</name>
<keyword evidence="3" id="KW-1003">Cell membrane</keyword>
<feature type="transmembrane region" description="Helical" evidence="7">
    <location>
        <begin position="167"/>
        <end position="185"/>
    </location>
</feature>
<accession>A0ABQ1UN18</accession>
<comment type="similarity">
    <text evidence="2">Belongs to the polysaccharide synthase family.</text>
</comment>
<dbReference type="PANTHER" id="PTHR30250">
    <property type="entry name" value="PST FAMILY PREDICTED COLANIC ACID TRANSPORTER"/>
    <property type="match status" value="1"/>
</dbReference>
<evidence type="ECO:0000256" key="7">
    <source>
        <dbReference type="SAM" id="Phobius"/>
    </source>
</evidence>
<dbReference type="RefSeq" id="WP_188488973.1">
    <property type="nucleotide sequence ID" value="NZ_BMCS01000001.1"/>
</dbReference>
<comment type="subcellular location">
    <subcellularLocation>
        <location evidence="1">Cell membrane</location>
        <topology evidence="1">Multi-pass membrane protein</topology>
    </subcellularLocation>
</comment>
<evidence type="ECO:0000313" key="8">
    <source>
        <dbReference type="EMBL" id="GGF22941.1"/>
    </source>
</evidence>
<feature type="transmembrane region" description="Helical" evidence="7">
    <location>
        <begin position="50"/>
        <end position="72"/>
    </location>
</feature>
<evidence type="ECO:0000256" key="1">
    <source>
        <dbReference type="ARBA" id="ARBA00004651"/>
    </source>
</evidence>
<comment type="caution">
    <text evidence="8">The sequence shown here is derived from an EMBL/GenBank/DDBJ whole genome shotgun (WGS) entry which is preliminary data.</text>
</comment>
<feature type="transmembrane region" description="Helical" evidence="7">
    <location>
        <begin position="93"/>
        <end position="123"/>
    </location>
</feature>
<keyword evidence="5 7" id="KW-1133">Transmembrane helix</keyword>
<organism evidence="8 9">
    <name type="scientific">Williamsia phyllosphaerae</name>
    <dbReference type="NCBI Taxonomy" id="885042"/>
    <lineage>
        <taxon>Bacteria</taxon>
        <taxon>Bacillati</taxon>
        <taxon>Actinomycetota</taxon>
        <taxon>Actinomycetes</taxon>
        <taxon>Mycobacteriales</taxon>
        <taxon>Nocardiaceae</taxon>
        <taxon>Williamsia</taxon>
    </lineage>
</organism>